<keyword evidence="6" id="KW-0133">Cell shape</keyword>
<reference evidence="18 19" key="1">
    <citation type="submission" date="2016-10" db="EMBL/GenBank/DDBJ databases">
        <authorList>
            <person name="de Groot N.N."/>
        </authorList>
    </citation>
    <scope>NUCLEOTIDE SEQUENCE [LARGE SCALE GENOMIC DNA]</scope>
    <source>
        <strain evidence="18 19">B25</strain>
    </source>
</reference>
<evidence type="ECO:0000256" key="12">
    <source>
        <dbReference type="ARBA" id="ARBA00039754"/>
    </source>
</evidence>
<evidence type="ECO:0000256" key="11">
    <source>
        <dbReference type="ARBA" id="ARBA00039108"/>
    </source>
</evidence>
<dbReference type="SUPFAM" id="SSF55205">
    <property type="entry name" value="EPT/RTPC-like"/>
    <property type="match status" value="1"/>
</dbReference>
<evidence type="ECO:0000313" key="18">
    <source>
        <dbReference type="EMBL" id="SEP95763.1"/>
    </source>
</evidence>
<dbReference type="Proteomes" id="UP000182360">
    <property type="component" value="Unassembled WGS sequence"/>
</dbReference>
<evidence type="ECO:0000256" key="14">
    <source>
        <dbReference type="ARBA" id="ARBA00042842"/>
    </source>
</evidence>
<comment type="subcellular location">
    <subcellularLocation>
        <location evidence="1">Cytoplasm</location>
    </subcellularLocation>
</comment>
<evidence type="ECO:0000256" key="8">
    <source>
        <dbReference type="ARBA" id="ARBA00023306"/>
    </source>
</evidence>
<evidence type="ECO:0000256" key="15">
    <source>
        <dbReference type="ARBA" id="ARBA00047527"/>
    </source>
</evidence>
<evidence type="ECO:0000256" key="10">
    <source>
        <dbReference type="ARBA" id="ARBA00038367"/>
    </source>
</evidence>
<dbReference type="OrthoDB" id="9803760at2"/>
<dbReference type="GO" id="GO:0051301">
    <property type="term" value="P:cell division"/>
    <property type="evidence" value="ECO:0007669"/>
    <property type="project" value="UniProtKB-KW"/>
</dbReference>
<protein>
    <recommendedName>
        <fullName evidence="12">UDP-N-acetylglucosamine 1-carboxyvinyltransferase</fullName>
        <ecNumber evidence="11">2.5.1.7</ecNumber>
    </recommendedName>
    <alternativeName>
        <fullName evidence="13">Enoylpyruvate transferase</fullName>
    </alternativeName>
    <alternativeName>
        <fullName evidence="14">UDP-N-acetylglucosamine enolpyruvyl transferase</fullName>
    </alternativeName>
</protein>
<evidence type="ECO:0000256" key="7">
    <source>
        <dbReference type="ARBA" id="ARBA00022984"/>
    </source>
</evidence>
<keyword evidence="16" id="KW-0175">Coiled coil</keyword>
<keyword evidence="9" id="KW-0961">Cell wall biogenesis/degradation</keyword>
<evidence type="ECO:0000256" key="3">
    <source>
        <dbReference type="ARBA" id="ARBA00022490"/>
    </source>
</evidence>
<evidence type="ECO:0000256" key="6">
    <source>
        <dbReference type="ARBA" id="ARBA00022960"/>
    </source>
</evidence>
<evidence type="ECO:0000256" key="4">
    <source>
        <dbReference type="ARBA" id="ARBA00022618"/>
    </source>
</evidence>
<keyword evidence="4" id="KW-0132">Cell division</keyword>
<dbReference type="PANTHER" id="PTHR43783">
    <property type="entry name" value="UDP-N-ACETYLGLUCOSAMINE 1-CARBOXYVINYLTRANSFERASE"/>
    <property type="match status" value="1"/>
</dbReference>
<evidence type="ECO:0000256" key="16">
    <source>
        <dbReference type="SAM" id="Coils"/>
    </source>
</evidence>
<dbReference type="InterPro" id="IPR036968">
    <property type="entry name" value="Enolpyruvate_Tfrase_sf"/>
</dbReference>
<accession>A0A1H9C4L6</accession>
<sequence length="438" mass="48413">MKKVRVFNRSNFIYNTLQTEKSSRLAGSVVVEGSKIASIPILCASLLTQENVVIHNLPMMMDQSIILENLKAWGSEIEIEENSVKILNKETSLRDQVDLNLVHGTLYFIPSLLMRLRKISFPVSFGGCDIGTRPINHIFQIMKLFGAEINEDTEKGIVNAELKNDPQAITLDFNALYGTKNNKYVSGATKTALIMSVLAKGTTIIKGAYWRRPIKDLCDFLNCIGADIHADLKNREIIVHGVEKLHGGTFTIGCDRIVVGTIISALAILKGEIELLNASLSELDEELKIYKEMGITLKDNNSKHSILASCINNKPVKIDTEEIDTDIAPMLIASCVTAKGTSYITESVWENRFLYIKEMEKFGAKYSVINDNSVSIHGGIPLHPAEVVSPDLRGAAALSLLALSIDGSCKINNAQHLHRGYVDFVKTLNSINANIRWV</sequence>
<dbReference type="PANTHER" id="PTHR43783:SF1">
    <property type="entry name" value="UDP-N-ACETYLGLUCOSAMINE 1-CARBOXYVINYLTRANSFERASE"/>
    <property type="match status" value="1"/>
</dbReference>
<keyword evidence="3" id="KW-0963">Cytoplasm</keyword>
<dbReference type="InterPro" id="IPR001986">
    <property type="entry name" value="Enolpyruvate_Tfrase_dom"/>
</dbReference>
<dbReference type="GO" id="GO:0008760">
    <property type="term" value="F:UDP-N-acetylglucosamine 1-carboxyvinyltransferase activity"/>
    <property type="evidence" value="ECO:0007669"/>
    <property type="project" value="UniProtKB-EC"/>
</dbReference>
<dbReference type="EMBL" id="FOFU01000002">
    <property type="protein sequence ID" value="SEP95763.1"/>
    <property type="molecule type" value="Genomic_DNA"/>
</dbReference>
<comment type="similarity">
    <text evidence="10">Belongs to the EPSP synthase family. MurA subfamily.</text>
</comment>
<proteinExistence type="inferred from homology"/>
<keyword evidence="8" id="KW-0131">Cell cycle</keyword>
<evidence type="ECO:0000256" key="9">
    <source>
        <dbReference type="ARBA" id="ARBA00023316"/>
    </source>
</evidence>
<organism evidence="18 19">
    <name type="scientific">Treponema bryantii</name>
    <dbReference type="NCBI Taxonomy" id="163"/>
    <lineage>
        <taxon>Bacteria</taxon>
        <taxon>Pseudomonadati</taxon>
        <taxon>Spirochaetota</taxon>
        <taxon>Spirochaetia</taxon>
        <taxon>Spirochaetales</taxon>
        <taxon>Treponemataceae</taxon>
        <taxon>Treponema</taxon>
    </lineage>
</organism>
<dbReference type="GO" id="GO:0071555">
    <property type="term" value="P:cell wall organization"/>
    <property type="evidence" value="ECO:0007669"/>
    <property type="project" value="UniProtKB-KW"/>
</dbReference>
<dbReference type="InterPro" id="IPR013792">
    <property type="entry name" value="RNA3'P_cycl/enolpyr_Trfase_a/b"/>
</dbReference>
<keyword evidence="19" id="KW-1185">Reference proteome</keyword>
<gene>
    <name evidence="18" type="ORF">SAMN04487977_10235</name>
</gene>
<evidence type="ECO:0000259" key="17">
    <source>
        <dbReference type="Pfam" id="PF00275"/>
    </source>
</evidence>
<feature type="domain" description="Enolpyruvate transferase" evidence="17">
    <location>
        <begin position="20"/>
        <end position="428"/>
    </location>
</feature>
<keyword evidence="5 18" id="KW-0808">Transferase</keyword>
<dbReference type="AlphaFoldDB" id="A0A1H9C4L6"/>
<dbReference type="Gene3D" id="3.65.10.10">
    <property type="entry name" value="Enolpyruvate transferase domain"/>
    <property type="match status" value="2"/>
</dbReference>
<dbReference type="EC" id="2.5.1.7" evidence="11"/>
<dbReference type="GO" id="GO:0009252">
    <property type="term" value="P:peptidoglycan biosynthetic process"/>
    <property type="evidence" value="ECO:0007669"/>
    <property type="project" value="UniProtKB-KW"/>
</dbReference>
<dbReference type="GO" id="GO:0008360">
    <property type="term" value="P:regulation of cell shape"/>
    <property type="evidence" value="ECO:0007669"/>
    <property type="project" value="UniProtKB-KW"/>
</dbReference>
<feature type="coiled-coil region" evidence="16">
    <location>
        <begin position="266"/>
        <end position="293"/>
    </location>
</feature>
<name>A0A1H9C4L6_9SPIR</name>
<evidence type="ECO:0000313" key="19">
    <source>
        <dbReference type="Proteomes" id="UP000182360"/>
    </source>
</evidence>
<evidence type="ECO:0000256" key="13">
    <source>
        <dbReference type="ARBA" id="ARBA00042443"/>
    </source>
</evidence>
<evidence type="ECO:0000256" key="2">
    <source>
        <dbReference type="ARBA" id="ARBA00004752"/>
    </source>
</evidence>
<dbReference type="GO" id="GO:0005737">
    <property type="term" value="C:cytoplasm"/>
    <property type="evidence" value="ECO:0007669"/>
    <property type="project" value="UniProtKB-SubCell"/>
</dbReference>
<comment type="pathway">
    <text evidence="2">Cell wall biogenesis; peptidoglycan biosynthesis.</text>
</comment>
<dbReference type="Pfam" id="PF00275">
    <property type="entry name" value="EPSP_synthase"/>
    <property type="match status" value="1"/>
</dbReference>
<evidence type="ECO:0000256" key="5">
    <source>
        <dbReference type="ARBA" id="ARBA00022679"/>
    </source>
</evidence>
<dbReference type="InterPro" id="IPR050068">
    <property type="entry name" value="MurA_subfamily"/>
</dbReference>
<evidence type="ECO:0000256" key="1">
    <source>
        <dbReference type="ARBA" id="ARBA00004496"/>
    </source>
</evidence>
<comment type="catalytic activity">
    <reaction evidence="15">
        <text>phosphoenolpyruvate + UDP-N-acetyl-alpha-D-glucosamine = UDP-N-acetyl-3-O-(1-carboxyvinyl)-alpha-D-glucosamine + phosphate</text>
        <dbReference type="Rhea" id="RHEA:18681"/>
        <dbReference type="ChEBI" id="CHEBI:43474"/>
        <dbReference type="ChEBI" id="CHEBI:57705"/>
        <dbReference type="ChEBI" id="CHEBI:58702"/>
        <dbReference type="ChEBI" id="CHEBI:68483"/>
        <dbReference type="EC" id="2.5.1.7"/>
    </reaction>
</comment>
<dbReference type="RefSeq" id="WP_074640972.1">
    <property type="nucleotide sequence ID" value="NZ_FOFU01000002.1"/>
</dbReference>
<keyword evidence="7" id="KW-0573">Peptidoglycan synthesis</keyword>